<feature type="region of interest" description="Disordered" evidence="1">
    <location>
        <begin position="1"/>
        <end position="24"/>
    </location>
</feature>
<dbReference type="EMBL" id="CP002514">
    <property type="protein sequence ID" value="AEP12593.1"/>
    <property type="molecule type" value="Genomic_DNA"/>
</dbReference>
<dbReference type="AlphaFoldDB" id="G2LG80"/>
<dbReference type="Proteomes" id="UP000006791">
    <property type="component" value="Chromosome 1"/>
</dbReference>
<reference evidence="2 3" key="1">
    <citation type="journal article" date="2012" name="Environ. Microbiol.">
        <title>Complete genome of Candidatus Chloracidobacterium thermophilum, a chlorophyll-based photoheterotroph belonging to the phylum Acidobacteria.</title>
        <authorList>
            <person name="Garcia Costas A.M."/>
            <person name="Liu Z."/>
            <person name="Tomsho L.P."/>
            <person name="Schuster S.C."/>
            <person name="Ward D.M."/>
            <person name="Bryant D.A."/>
        </authorList>
    </citation>
    <scope>NUCLEOTIDE SEQUENCE [LARGE SCALE GENOMIC DNA]</scope>
    <source>
        <strain evidence="2 3">B</strain>
    </source>
</reference>
<evidence type="ECO:0000313" key="2">
    <source>
        <dbReference type="EMBL" id="AEP12593.1"/>
    </source>
</evidence>
<proteinExistence type="predicted"/>
<name>G2LG80_CHLTF</name>
<gene>
    <name evidence="2" type="ordered locus">Cabther_A1847</name>
</gene>
<evidence type="ECO:0000313" key="3">
    <source>
        <dbReference type="Proteomes" id="UP000006791"/>
    </source>
</evidence>
<evidence type="ECO:0000256" key="1">
    <source>
        <dbReference type="SAM" id="MobiDB-lite"/>
    </source>
</evidence>
<accession>G2LG80</accession>
<keyword evidence="3" id="KW-1185">Reference proteome</keyword>
<dbReference type="KEGG" id="ctm:Cabther_A1847"/>
<organism evidence="2 3">
    <name type="scientific">Chloracidobacterium thermophilum (strain B)</name>
    <dbReference type="NCBI Taxonomy" id="981222"/>
    <lineage>
        <taxon>Bacteria</taxon>
        <taxon>Pseudomonadati</taxon>
        <taxon>Acidobacteriota</taxon>
        <taxon>Terriglobia</taxon>
        <taxon>Terriglobales</taxon>
        <taxon>Acidobacteriaceae</taxon>
        <taxon>Chloracidobacterium</taxon>
    </lineage>
</organism>
<protein>
    <submittedName>
        <fullName evidence="2">Uncharacterized protein</fullName>
    </submittedName>
</protein>
<sequence>MNPDGLGNQTSRLDVERAGNVPPVRRATGAQRLILFAAKR</sequence>
<dbReference type="STRING" id="981222.Cabther_A1847"/>
<dbReference type="HOGENOM" id="CLU_3287012_0_0_0"/>